<dbReference type="GO" id="GO:0051287">
    <property type="term" value="F:NAD binding"/>
    <property type="evidence" value="ECO:0007669"/>
    <property type="project" value="InterPro"/>
</dbReference>
<dbReference type="HOGENOM" id="CLU_019796_1_0_6"/>
<dbReference type="Proteomes" id="UP000006764">
    <property type="component" value="Chromosome"/>
</dbReference>
<keyword evidence="1" id="KW-0560">Oxidoreductase</keyword>
<reference evidence="4 5" key="1">
    <citation type="journal article" date="2012" name="J. Bacteriol.">
        <title>Genome sequence of an alkane-degrading bacterium, Alcanivorax pacificus type strain W11-5, isolated from deep sea sediment.</title>
        <authorList>
            <person name="Lai Q."/>
            <person name="Shao Z."/>
        </authorList>
    </citation>
    <scope>NUCLEOTIDE SEQUENCE [LARGE SCALE GENOMIC DNA]</scope>
    <source>
        <strain evidence="4 5">W11-5</strain>
    </source>
</reference>
<protein>
    <submittedName>
        <fullName evidence="4">D-isomer specific 2-hydroxyacid dehydrogenase family protein</fullName>
    </submittedName>
</protein>
<sequence>MATPVITVLTAEPAQQLPGFEPAGRATLHFAHDLATLRDGLARSDILVVTDFRSTLLREAWPANCPVRWVHATSAGVDALHIPSQHHGDLVVTNARGVFDRGIAEYVLGAVLMFAKDTLGNLTHQRAHRWQHRETALIHRQRALIVGAGSIGRETGRLLKAAGLQITGTARSTRDDAVFGKVFSASELPRLLPEADYVVITAPLTADTDGLFDDALLRHCKPGACLINVGRGPIVRTQALIKALQSGRLQGAALDVFEQEPLPADHPLWDMPQVMISAHMAGDFVGWEAALGAQFSAQLDRYLAGTPLDNIVHLNAH</sequence>
<dbReference type="InterPro" id="IPR006140">
    <property type="entry name" value="D-isomer_DH_NAD-bd"/>
</dbReference>
<keyword evidence="5" id="KW-1185">Reference proteome</keyword>
<evidence type="ECO:0000313" key="5">
    <source>
        <dbReference type="Proteomes" id="UP000006764"/>
    </source>
</evidence>
<proteinExistence type="predicted"/>
<evidence type="ECO:0000256" key="1">
    <source>
        <dbReference type="ARBA" id="ARBA00023002"/>
    </source>
</evidence>
<dbReference type="Pfam" id="PF02826">
    <property type="entry name" value="2-Hacid_dh_C"/>
    <property type="match status" value="1"/>
</dbReference>
<dbReference type="OrthoDB" id="9787219at2"/>
<evidence type="ECO:0000313" key="4">
    <source>
        <dbReference type="EMBL" id="AJD47143.1"/>
    </source>
</evidence>
<dbReference type="PANTHER" id="PTHR43333:SF1">
    <property type="entry name" value="D-ISOMER SPECIFIC 2-HYDROXYACID DEHYDROGENASE NAD-BINDING DOMAIN-CONTAINING PROTEIN"/>
    <property type="match status" value="1"/>
</dbReference>
<organism evidence="4 5">
    <name type="scientific">Isoalcanivorax pacificus W11-5</name>
    <dbReference type="NCBI Taxonomy" id="391936"/>
    <lineage>
        <taxon>Bacteria</taxon>
        <taxon>Pseudomonadati</taxon>
        <taxon>Pseudomonadota</taxon>
        <taxon>Gammaproteobacteria</taxon>
        <taxon>Oceanospirillales</taxon>
        <taxon>Alcanivoracaceae</taxon>
        <taxon>Isoalcanivorax</taxon>
    </lineage>
</organism>
<keyword evidence="2" id="KW-0520">NAD</keyword>
<evidence type="ECO:0000259" key="3">
    <source>
        <dbReference type="Pfam" id="PF02826"/>
    </source>
</evidence>
<dbReference type="PRINTS" id="PR00411">
    <property type="entry name" value="PNDRDTASEI"/>
</dbReference>
<evidence type="ECO:0000256" key="2">
    <source>
        <dbReference type="ARBA" id="ARBA00023027"/>
    </source>
</evidence>
<gene>
    <name evidence="4" type="ORF">S7S_03605</name>
</gene>
<dbReference type="GO" id="GO:0016491">
    <property type="term" value="F:oxidoreductase activity"/>
    <property type="evidence" value="ECO:0007669"/>
    <property type="project" value="UniProtKB-KW"/>
</dbReference>
<dbReference type="AlphaFoldDB" id="A0A0B4XKQ3"/>
<dbReference type="InterPro" id="IPR036291">
    <property type="entry name" value="NAD(P)-bd_dom_sf"/>
</dbReference>
<dbReference type="CDD" id="cd05300">
    <property type="entry name" value="2-Hacid_dh_1"/>
    <property type="match status" value="1"/>
</dbReference>
<dbReference type="RefSeq" id="WP_008738212.1">
    <property type="nucleotide sequence ID" value="NZ_CP004387.1"/>
</dbReference>
<dbReference type="SUPFAM" id="SSF52283">
    <property type="entry name" value="Formate/glycerate dehydrogenase catalytic domain-like"/>
    <property type="match status" value="1"/>
</dbReference>
<dbReference type="EMBL" id="CP004387">
    <property type="protein sequence ID" value="AJD47143.1"/>
    <property type="molecule type" value="Genomic_DNA"/>
</dbReference>
<feature type="domain" description="D-isomer specific 2-hydroxyacid dehydrogenase NAD-binding" evidence="3">
    <location>
        <begin position="109"/>
        <end position="281"/>
    </location>
</feature>
<accession>A0A0B4XKQ3</accession>
<dbReference type="PANTHER" id="PTHR43333">
    <property type="entry name" value="2-HACID_DH_C DOMAIN-CONTAINING PROTEIN"/>
    <property type="match status" value="1"/>
</dbReference>
<dbReference type="Gene3D" id="3.40.50.720">
    <property type="entry name" value="NAD(P)-binding Rossmann-like Domain"/>
    <property type="match status" value="2"/>
</dbReference>
<name>A0A0B4XKQ3_9GAMM</name>
<dbReference type="SUPFAM" id="SSF51735">
    <property type="entry name" value="NAD(P)-binding Rossmann-fold domains"/>
    <property type="match status" value="1"/>
</dbReference>
<dbReference type="KEGG" id="apac:S7S_03605"/>
<dbReference type="STRING" id="391936.S7S_03605"/>